<organism evidence="3 4">
    <name type="scientific">Sulfurihydrogenibium yellowstonense SS-5</name>
    <dbReference type="NCBI Taxonomy" id="432331"/>
    <lineage>
        <taxon>Bacteria</taxon>
        <taxon>Pseudomonadati</taxon>
        <taxon>Aquificota</taxon>
        <taxon>Aquificia</taxon>
        <taxon>Aquificales</taxon>
        <taxon>Hydrogenothermaceae</taxon>
        <taxon>Sulfurihydrogenibium</taxon>
    </lineage>
</organism>
<sequence>MKILINMISLFQGGPKTVALGYLEGISEFIKENKEVEFTIIIPTVDEIINKAKKLDLYNKCNIITVEYPNVELRFTYKLFYDHIYTPWISHKYKIDYIFMTANFASLFTRKKQIVLFHNLHYIENINPFESLKQKLKFILEKKLFFLTLKSKDPIYLVQTKFIKDKLSKHTKKIFLHRMIPPDNEFRCDEKNYKKVSEEFLKYAGYLKMFLPAKFHPNKNFWIISELAKYIKENNLSIKIFLTLKENEYKHLLNDHLERLKDTVVNLGEISYHEIRCYYENIDIVIFPSSSESYGFPIIESILTGKKIIVPDMPIYKELLKDKGYYFNLRNIASLFETIQKIILERDNKINYNLDYENCKWKNKIYEIVNLFKSGEK</sequence>
<reference evidence="3 4" key="1">
    <citation type="submission" date="2009-04" db="EMBL/GenBank/DDBJ databases">
        <authorList>
            <person name="Reysenbach A.-L."/>
            <person name="Heidelberg J.F."/>
            <person name="Nelson W.C."/>
        </authorList>
    </citation>
    <scope>NUCLEOTIDE SEQUENCE [LARGE SCALE GENOMIC DNA]</scope>
    <source>
        <strain evidence="3 4">SS-5</strain>
    </source>
</reference>
<evidence type="ECO:0000256" key="1">
    <source>
        <dbReference type="ARBA" id="ARBA00022679"/>
    </source>
</evidence>
<protein>
    <submittedName>
        <fullName evidence="3">Glycosyl transferase, group 1 family</fullName>
        <ecNumber evidence="3">2.4.-.-</ecNumber>
    </submittedName>
</protein>
<evidence type="ECO:0000313" key="4">
    <source>
        <dbReference type="Proteomes" id="UP000005540"/>
    </source>
</evidence>
<dbReference type="PANTHER" id="PTHR46401">
    <property type="entry name" value="GLYCOSYLTRANSFERASE WBBK-RELATED"/>
    <property type="match status" value="1"/>
</dbReference>
<dbReference type="SUPFAM" id="SSF53756">
    <property type="entry name" value="UDP-Glycosyltransferase/glycogen phosphorylase"/>
    <property type="match status" value="1"/>
</dbReference>
<keyword evidence="4" id="KW-1185">Reference proteome</keyword>
<dbReference type="Proteomes" id="UP000005540">
    <property type="component" value="Unassembled WGS sequence"/>
</dbReference>
<dbReference type="GO" id="GO:0016757">
    <property type="term" value="F:glycosyltransferase activity"/>
    <property type="evidence" value="ECO:0007669"/>
    <property type="project" value="UniProtKB-KW"/>
</dbReference>
<evidence type="ECO:0000259" key="2">
    <source>
        <dbReference type="Pfam" id="PF00534"/>
    </source>
</evidence>
<proteinExistence type="predicted"/>
<keyword evidence="1 3" id="KW-0808">Transferase</keyword>
<dbReference type="EC" id="2.4.-.-" evidence="3"/>
<keyword evidence="3" id="KW-0328">Glycosyltransferase</keyword>
<dbReference type="OrthoDB" id="9801609at2"/>
<dbReference type="PANTHER" id="PTHR46401:SF2">
    <property type="entry name" value="GLYCOSYLTRANSFERASE WBBK-RELATED"/>
    <property type="match status" value="1"/>
</dbReference>
<gene>
    <name evidence="3" type="ORF">SULYE_0455</name>
</gene>
<dbReference type="InterPro" id="IPR001296">
    <property type="entry name" value="Glyco_trans_1"/>
</dbReference>
<comment type="caution">
    <text evidence="3">The sequence shown here is derived from an EMBL/GenBank/DDBJ whole genome shotgun (WGS) entry which is preliminary data.</text>
</comment>
<dbReference type="AlphaFoldDB" id="C4FIR5"/>
<dbReference type="EMBL" id="ABZS01000030">
    <property type="protein sequence ID" value="EEP61031.1"/>
    <property type="molecule type" value="Genomic_DNA"/>
</dbReference>
<name>C4FIR5_9AQUI</name>
<dbReference type="Gene3D" id="3.40.50.2000">
    <property type="entry name" value="Glycogen Phosphorylase B"/>
    <property type="match status" value="1"/>
</dbReference>
<evidence type="ECO:0000313" key="3">
    <source>
        <dbReference type="EMBL" id="EEP61031.1"/>
    </source>
</evidence>
<feature type="domain" description="Glycosyl transferase family 1" evidence="2">
    <location>
        <begin position="200"/>
        <end position="346"/>
    </location>
</feature>
<dbReference type="Pfam" id="PF00534">
    <property type="entry name" value="Glycos_transf_1"/>
    <property type="match status" value="1"/>
</dbReference>
<accession>C4FIR5</accession>